<name>A0A9Q0KAI3_9MAGN</name>
<protein>
    <submittedName>
        <fullName evidence="2">Uncharacterized protein</fullName>
    </submittedName>
</protein>
<comment type="caution">
    <text evidence="2">The sequence shown here is derived from an EMBL/GenBank/DDBJ whole genome shotgun (WGS) entry which is preliminary data.</text>
</comment>
<accession>A0A9Q0KAI3</accession>
<dbReference type="AlphaFoldDB" id="A0A9Q0KAI3"/>
<gene>
    <name evidence="2" type="ORF">NE237_018660</name>
</gene>
<keyword evidence="3" id="KW-1185">Reference proteome</keyword>
<dbReference type="EMBL" id="JAMYWD010000007">
    <property type="protein sequence ID" value="KAJ4966811.1"/>
    <property type="molecule type" value="Genomic_DNA"/>
</dbReference>
<evidence type="ECO:0000313" key="2">
    <source>
        <dbReference type="EMBL" id="KAJ4966811.1"/>
    </source>
</evidence>
<sequence>MIFAYRFMFTFIACTIFIAFHPSATTLPWFTNIFGSRNSDSSYRFHFSSLFSYFLPNSSQPIYGSTQAIVLPPLPQTDLKGFIVTIAKQFQTVKNMSKIVTLTSVKSPPLYKNNSSKNRTETSNDKAKSQAPPLKLQPVNPPFKNDSSIWEMVSPIQNGFLRFSLNSLSHYHAISWQQQLLPLENSISKWVSIDANPTKTKIHRKAPEFSQFRYIYVLNPLSSQ</sequence>
<feature type="compositionally biased region" description="Basic and acidic residues" evidence="1">
    <location>
        <begin position="118"/>
        <end position="128"/>
    </location>
</feature>
<evidence type="ECO:0000313" key="3">
    <source>
        <dbReference type="Proteomes" id="UP001141806"/>
    </source>
</evidence>
<reference evidence="2" key="1">
    <citation type="journal article" date="2023" name="Plant J.">
        <title>The genome of the king protea, Protea cynaroides.</title>
        <authorList>
            <person name="Chang J."/>
            <person name="Duong T.A."/>
            <person name="Schoeman C."/>
            <person name="Ma X."/>
            <person name="Roodt D."/>
            <person name="Barker N."/>
            <person name="Li Z."/>
            <person name="Van de Peer Y."/>
            <person name="Mizrachi E."/>
        </authorList>
    </citation>
    <scope>NUCLEOTIDE SEQUENCE</scope>
    <source>
        <tissue evidence="2">Young leaves</tissue>
    </source>
</reference>
<proteinExistence type="predicted"/>
<evidence type="ECO:0000256" key="1">
    <source>
        <dbReference type="SAM" id="MobiDB-lite"/>
    </source>
</evidence>
<organism evidence="2 3">
    <name type="scientific">Protea cynaroides</name>
    <dbReference type="NCBI Taxonomy" id="273540"/>
    <lineage>
        <taxon>Eukaryota</taxon>
        <taxon>Viridiplantae</taxon>
        <taxon>Streptophyta</taxon>
        <taxon>Embryophyta</taxon>
        <taxon>Tracheophyta</taxon>
        <taxon>Spermatophyta</taxon>
        <taxon>Magnoliopsida</taxon>
        <taxon>Proteales</taxon>
        <taxon>Proteaceae</taxon>
        <taxon>Protea</taxon>
    </lineage>
</organism>
<dbReference type="Proteomes" id="UP001141806">
    <property type="component" value="Unassembled WGS sequence"/>
</dbReference>
<feature type="region of interest" description="Disordered" evidence="1">
    <location>
        <begin position="110"/>
        <end position="138"/>
    </location>
</feature>